<dbReference type="RefSeq" id="WP_156402327.1">
    <property type="nucleotide sequence ID" value="NZ_JAVDRL010000001.1"/>
</dbReference>
<comment type="caution">
    <text evidence="2">The sequence shown here is derived from an EMBL/GenBank/DDBJ whole genome shotgun (WGS) entry which is preliminary data.</text>
</comment>
<reference evidence="2 3" key="1">
    <citation type="submission" date="2023-07" db="EMBL/GenBank/DDBJ databases">
        <title>Sorghum-associated microbial communities from plants grown in Nebraska, USA.</title>
        <authorList>
            <person name="Schachtman D."/>
        </authorList>
    </citation>
    <scope>NUCLEOTIDE SEQUENCE [LARGE SCALE GENOMIC DNA]</scope>
    <source>
        <strain evidence="2 3">DS2154</strain>
    </source>
</reference>
<accession>A0ABU1MUP2</accession>
<protein>
    <submittedName>
        <fullName evidence="2">Uncharacterized protein</fullName>
    </submittedName>
</protein>
<keyword evidence="3" id="KW-1185">Reference proteome</keyword>
<dbReference type="EMBL" id="JAVDRL010000001">
    <property type="protein sequence ID" value="MDR6529545.1"/>
    <property type="molecule type" value="Genomic_DNA"/>
</dbReference>
<dbReference type="Proteomes" id="UP001262754">
    <property type="component" value="Unassembled WGS sequence"/>
</dbReference>
<gene>
    <name evidence="2" type="ORF">J2800_000260</name>
</gene>
<proteinExistence type="predicted"/>
<sequence length="192" mass="20319">MSIQEPTSFVPRPKKAADSGRVAGEDRGWTPGREAALDAATPSKTFRLPGGKTLTVATDRVRAAPAVTPQVSFMLGQNAIGLGLWGLLAPKGVNRFLGLKSSPQVTQALFGAREMATGMALFSDPTKASVLWARVAGDLFDIVLLRSLNRRDNPKRANARLALGVVLAVTALDVVAAVRMSSVKRNCEGARP</sequence>
<feature type="compositionally biased region" description="Basic and acidic residues" evidence="1">
    <location>
        <begin position="15"/>
        <end position="28"/>
    </location>
</feature>
<organism evidence="2 3">
    <name type="scientific">Caulobacter rhizosphaerae</name>
    <dbReference type="NCBI Taxonomy" id="2010972"/>
    <lineage>
        <taxon>Bacteria</taxon>
        <taxon>Pseudomonadati</taxon>
        <taxon>Pseudomonadota</taxon>
        <taxon>Alphaproteobacteria</taxon>
        <taxon>Caulobacterales</taxon>
        <taxon>Caulobacteraceae</taxon>
        <taxon>Caulobacter</taxon>
    </lineage>
</organism>
<feature type="region of interest" description="Disordered" evidence="1">
    <location>
        <begin position="1"/>
        <end position="30"/>
    </location>
</feature>
<evidence type="ECO:0000256" key="1">
    <source>
        <dbReference type="SAM" id="MobiDB-lite"/>
    </source>
</evidence>
<name>A0ABU1MUP2_9CAUL</name>
<evidence type="ECO:0000313" key="3">
    <source>
        <dbReference type="Proteomes" id="UP001262754"/>
    </source>
</evidence>
<evidence type="ECO:0000313" key="2">
    <source>
        <dbReference type="EMBL" id="MDR6529545.1"/>
    </source>
</evidence>